<keyword evidence="1" id="KW-0812">Transmembrane</keyword>
<proteinExistence type="predicted"/>
<reference evidence="2 3" key="1">
    <citation type="journal article" date="2016" name="Nat. Commun.">
        <title>Thousands of microbial genomes shed light on interconnected biogeochemical processes in an aquifer system.</title>
        <authorList>
            <person name="Anantharaman K."/>
            <person name="Brown C.T."/>
            <person name="Hug L.A."/>
            <person name="Sharon I."/>
            <person name="Castelle C.J."/>
            <person name="Probst A.J."/>
            <person name="Thomas B.C."/>
            <person name="Singh A."/>
            <person name="Wilkins M.J."/>
            <person name="Karaoz U."/>
            <person name="Brodie E.L."/>
            <person name="Williams K.H."/>
            <person name="Hubbard S.S."/>
            <person name="Banfield J.F."/>
        </authorList>
    </citation>
    <scope>NUCLEOTIDE SEQUENCE [LARGE SCALE GENOMIC DNA]</scope>
</reference>
<protein>
    <submittedName>
        <fullName evidence="2">Uncharacterized protein</fullName>
    </submittedName>
</protein>
<evidence type="ECO:0000313" key="2">
    <source>
        <dbReference type="EMBL" id="OGL41723.1"/>
    </source>
</evidence>
<name>A0A1F7RJL8_9BACT</name>
<sequence>MSWWEWFDLFTEFDWAEIYVNDIVVFQHCESGYTAPTAWVKQTIDLRPYTGGLANIEFHMMATTVVNYSGWYIDDLEIYNLDPTPTSTPIGPTATPSPISDIPDIGPYGMNICIFFLSGIIGVILFLKRI</sequence>
<dbReference type="Proteomes" id="UP000179266">
    <property type="component" value="Unassembled WGS sequence"/>
</dbReference>
<keyword evidence="1" id="KW-0472">Membrane</keyword>
<feature type="transmembrane region" description="Helical" evidence="1">
    <location>
        <begin position="108"/>
        <end position="127"/>
    </location>
</feature>
<evidence type="ECO:0000313" key="3">
    <source>
        <dbReference type="Proteomes" id="UP000179266"/>
    </source>
</evidence>
<accession>A0A1F7RJL8</accession>
<gene>
    <name evidence="2" type="ORF">A2161_02550</name>
</gene>
<dbReference type="EMBL" id="MGDD01000340">
    <property type="protein sequence ID" value="OGL41723.1"/>
    <property type="molecule type" value="Genomic_DNA"/>
</dbReference>
<dbReference type="AlphaFoldDB" id="A0A1F7RJL8"/>
<keyword evidence="1" id="KW-1133">Transmembrane helix</keyword>
<organism evidence="2 3">
    <name type="scientific">Candidatus Schekmanbacteria bacterium RBG_13_48_7</name>
    <dbReference type="NCBI Taxonomy" id="1817878"/>
    <lineage>
        <taxon>Bacteria</taxon>
        <taxon>Candidatus Schekmaniibacteriota</taxon>
    </lineage>
</organism>
<evidence type="ECO:0000256" key="1">
    <source>
        <dbReference type="SAM" id="Phobius"/>
    </source>
</evidence>
<comment type="caution">
    <text evidence="2">The sequence shown here is derived from an EMBL/GenBank/DDBJ whole genome shotgun (WGS) entry which is preliminary data.</text>
</comment>